<dbReference type="Proteomes" id="UP000887116">
    <property type="component" value="Unassembled WGS sequence"/>
</dbReference>
<dbReference type="EMBL" id="BMAO01009352">
    <property type="protein sequence ID" value="GFR30299.1"/>
    <property type="molecule type" value="Genomic_DNA"/>
</dbReference>
<feature type="region of interest" description="Disordered" evidence="1">
    <location>
        <begin position="95"/>
        <end position="128"/>
    </location>
</feature>
<sequence length="128" mass="14200">MLKNLLLTHLGRSKQFINSTTSLSQKLIPSCSLTASIDLIIKINSFILVYVRIFRIQKLPSASRVHQLSFATRNVDARFASSQLSNQSSGRIVKTVDRRTDLKNRPPAFPRGKDGGSEGPFRLSLDSG</sequence>
<comment type="caution">
    <text evidence="2">The sequence shown here is derived from an EMBL/GenBank/DDBJ whole genome shotgun (WGS) entry which is preliminary data.</text>
</comment>
<keyword evidence="3" id="KW-1185">Reference proteome</keyword>
<dbReference type="AlphaFoldDB" id="A0A8X6HUS5"/>
<evidence type="ECO:0000313" key="3">
    <source>
        <dbReference type="Proteomes" id="UP000887116"/>
    </source>
</evidence>
<feature type="compositionally biased region" description="Basic and acidic residues" evidence="1">
    <location>
        <begin position="95"/>
        <end position="104"/>
    </location>
</feature>
<evidence type="ECO:0000256" key="1">
    <source>
        <dbReference type="SAM" id="MobiDB-lite"/>
    </source>
</evidence>
<reference evidence="2" key="1">
    <citation type="submission" date="2020-07" db="EMBL/GenBank/DDBJ databases">
        <title>Multicomponent nature underlies the extraordinary mechanical properties of spider dragline silk.</title>
        <authorList>
            <person name="Kono N."/>
            <person name="Nakamura H."/>
            <person name="Mori M."/>
            <person name="Yoshida Y."/>
            <person name="Ohtoshi R."/>
            <person name="Malay A.D."/>
            <person name="Moran D.A.P."/>
            <person name="Tomita M."/>
            <person name="Numata K."/>
            <person name="Arakawa K."/>
        </authorList>
    </citation>
    <scope>NUCLEOTIDE SEQUENCE</scope>
</reference>
<evidence type="ECO:0000313" key="2">
    <source>
        <dbReference type="EMBL" id="GFR30299.1"/>
    </source>
</evidence>
<accession>A0A8X6HUS5</accession>
<protein>
    <submittedName>
        <fullName evidence="2">Uncharacterized protein</fullName>
    </submittedName>
</protein>
<proteinExistence type="predicted"/>
<organism evidence="2 3">
    <name type="scientific">Trichonephila clavata</name>
    <name type="common">Joro spider</name>
    <name type="synonym">Nephila clavata</name>
    <dbReference type="NCBI Taxonomy" id="2740835"/>
    <lineage>
        <taxon>Eukaryota</taxon>
        <taxon>Metazoa</taxon>
        <taxon>Ecdysozoa</taxon>
        <taxon>Arthropoda</taxon>
        <taxon>Chelicerata</taxon>
        <taxon>Arachnida</taxon>
        <taxon>Araneae</taxon>
        <taxon>Araneomorphae</taxon>
        <taxon>Entelegynae</taxon>
        <taxon>Araneoidea</taxon>
        <taxon>Nephilidae</taxon>
        <taxon>Trichonephila</taxon>
    </lineage>
</organism>
<dbReference type="OrthoDB" id="10400828at2759"/>
<gene>
    <name evidence="2" type="ORF">TNCT_178601</name>
</gene>
<name>A0A8X6HUS5_TRICU</name>